<accession>A0A0B1Q1X6</accession>
<evidence type="ECO:0008006" key="3">
    <source>
        <dbReference type="Google" id="ProtNLM"/>
    </source>
</evidence>
<dbReference type="STRING" id="370622.LA66_09385"/>
<dbReference type="RefSeq" id="WP_039191750.1">
    <property type="nucleotide sequence ID" value="NZ_JRFJ01000002.1"/>
</dbReference>
<protein>
    <recommendedName>
        <fullName evidence="3">DUF72 domain-containing protein</fullName>
    </recommendedName>
</protein>
<name>A0A0B1Q1X6_9HYPH</name>
<proteinExistence type="predicted"/>
<dbReference type="Pfam" id="PF01904">
    <property type="entry name" value="DUF72"/>
    <property type="match status" value="1"/>
</dbReference>
<reference evidence="1 2" key="1">
    <citation type="submission" date="2014-09" db="EMBL/GenBank/DDBJ databases">
        <title>Isolation and characterization of Aurantimonas altamirensis ON-56566 from clinical sample following a dog bite.</title>
        <authorList>
            <person name="Eshaghi A."/>
            <person name="Li A."/>
            <person name="Shahinas D."/>
            <person name="Bahn P."/>
            <person name="Kus J.V."/>
            <person name="Patel S.N."/>
        </authorList>
    </citation>
    <scope>NUCLEOTIDE SEQUENCE [LARGE SCALE GENOMIC DNA]</scope>
    <source>
        <strain evidence="1 2">ON-56566</strain>
    </source>
</reference>
<dbReference type="SUPFAM" id="SSF117396">
    <property type="entry name" value="TM1631-like"/>
    <property type="match status" value="1"/>
</dbReference>
<dbReference type="PANTHER" id="PTHR30348:SF4">
    <property type="entry name" value="DUF72 DOMAIN-CONTAINING PROTEIN"/>
    <property type="match status" value="1"/>
</dbReference>
<gene>
    <name evidence="1" type="ORF">LA66_09385</name>
</gene>
<dbReference type="EMBL" id="JRFJ01000002">
    <property type="protein sequence ID" value="KHJ54778.1"/>
    <property type="molecule type" value="Genomic_DNA"/>
</dbReference>
<evidence type="ECO:0000313" key="1">
    <source>
        <dbReference type="EMBL" id="KHJ54778.1"/>
    </source>
</evidence>
<sequence length="267" mass="29510">MSVNPSIRVGVGGWTFEPWRGSFYDKGLAHSRELPFASSRLTTIEVNGTFYRSQSPETFRKWQDETPDGFVFALKAPRYATNRRNLAEAGESISRFTEGGLAELGDRLGPINWQFAGTKRFDPEEFESFLRLLPEAAGGHPLRHAVEVRHESFRDERFVDLCTARGVAIVTAADSEYPLIGDQTADFSYLRIMGTVADEPLGYPDDRLAGWAEAARALSRGEVPTELAPVRPAGTAAARDVFLYVISGAKEKNPQAAMALIDRLGRP</sequence>
<dbReference type="PANTHER" id="PTHR30348">
    <property type="entry name" value="UNCHARACTERIZED PROTEIN YECE"/>
    <property type="match status" value="1"/>
</dbReference>
<dbReference type="InterPro" id="IPR036520">
    <property type="entry name" value="UPF0759_sf"/>
</dbReference>
<dbReference type="Proteomes" id="UP000030826">
    <property type="component" value="Unassembled WGS sequence"/>
</dbReference>
<comment type="caution">
    <text evidence="1">The sequence shown here is derived from an EMBL/GenBank/DDBJ whole genome shotgun (WGS) entry which is preliminary data.</text>
</comment>
<evidence type="ECO:0000313" key="2">
    <source>
        <dbReference type="Proteomes" id="UP000030826"/>
    </source>
</evidence>
<dbReference type="InterPro" id="IPR002763">
    <property type="entry name" value="DUF72"/>
</dbReference>
<dbReference type="AlphaFoldDB" id="A0A0B1Q1X6"/>
<dbReference type="OrthoDB" id="9780310at2"/>
<organism evidence="1 2">
    <name type="scientific">Aureimonas altamirensis</name>
    <dbReference type="NCBI Taxonomy" id="370622"/>
    <lineage>
        <taxon>Bacteria</taxon>
        <taxon>Pseudomonadati</taxon>
        <taxon>Pseudomonadota</taxon>
        <taxon>Alphaproteobacteria</taxon>
        <taxon>Hyphomicrobiales</taxon>
        <taxon>Aurantimonadaceae</taxon>
        <taxon>Aureimonas</taxon>
    </lineage>
</organism>
<dbReference type="Gene3D" id="3.20.20.410">
    <property type="entry name" value="Protein of unknown function UPF0759"/>
    <property type="match status" value="1"/>
</dbReference>